<sequence length="93" mass="10634">MLCLTEIIRRIEKMKYQGEKAPTDFSIKGYSKGKVDYHIQLLKDADFIKTGTNDKGRELPIRLTWKGHEYVFQTLNSTVNVVEEGIGVVADLM</sequence>
<dbReference type="Pfam" id="PF10711">
    <property type="entry name" value="DUF2513"/>
    <property type="match status" value="1"/>
</dbReference>
<name>A0A2T0MC09_9FLAO</name>
<accession>A0A2T0MC09</accession>
<organism evidence="1 2">
    <name type="scientific">Flagellimonas meridianipacifica</name>
    <dbReference type="NCBI Taxonomy" id="1080225"/>
    <lineage>
        <taxon>Bacteria</taxon>
        <taxon>Pseudomonadati</taxon>
        <taxon>Bacteroidota</taxon>
        <taxon>Flavobacteriia</taxon>
        <taxon>Flavobacteriales</taxon>
        <taxon>Flavobacteriaceae</taxon>
        <taxon>Flagellimonas</taxon>
    </lineage>
</organism>
<dbReference type="Proteomes" id="UP000237640">
    <property type="component" value="Unassembled WGS sequence"/>
</dbReference>
<reference evidence="1 2" key="1">
    <citation type="submission" date="2018-03" db="EMBL/GenBank/DDBJ databases">
        <title>Genomic Encyclopedia of Archaeal and Bacterial Type Strains, Phase II (KMG-II): from individual species to whole genera.</title>
        <authorList>
            <person name="Goeker M."/>
        </authorList>
    </citation>
    <scope>NUCLEOTIDE SEQUENCE [LARGE SCALE GENOMIC DNA]</scope>
    <source>
        <strain evidence="1 2">DSM 25027</strain>
    </source>
</reference>
<comment type="caution">
    <text evidence="1">The sequence shown here is derived from an EMBL/GenBank/DDBJ whole genome shotgun (WGS) entry which is preliminary data.</text>
</comment>
<dbReference type="InterPro" id="IPR019650">
    <property type="entry name" value="DUF2513"/>
</dbReference>
<proteinExistence type="predicted"/>
<dbReference type="AlphaFoldDB" id="A0A2T0MC09"/>
<dbReference type="EMBL" id="PVYX01000002">
    <property type="protein sequence ID" value="PRX54972.1"/>
    <property type="molecule type" value="Genomic_DNA"/>
</dbReference>
<keyword evidence="2" id="KW-1185">Reference proteome</keyword>
<evidence type="ECO:0000313" key="2">
    <source>
        <dbReference type="Proteomes" id="UP000237640"/>
    </source>
</evidence>
<gene>
    <name evidence="1" type="ORF">CLV81_3378</name>
</gene>
<evidence type="ECO:0000313" key="1">
    <source>
        <dbReference type="EMBL" id="PRX54972.1"/>
    </source>
</evidence>
<protein>
    <submittedName>
        <fullName evidence="1">Uncharacterized protein DUF2513</fullName>
    </submittedName>
</protein>